<keyword evidence="3" id="KW-1185">Reference proteome</keyword>
<dbReference type="InterPro" id="IPR029063">
    <property type="entry name" value="SAM-dependent_MTases_sf"/>
</dbReference>
<evidence type="ECO:0000259" key="1">
    <source>
        <dbReference type="Pfam" id="PF08241"/>
    </source>
</evidence>
<sequence length="175" mass="19730">MIEHAMRIERDAPLGIAYTVADAQTLDRTFAPASFDVATSCLALQDVPDPERALRAMHTVLRPGGRAVVSIAHPCSDTPYREWLKDAGGRKLALSIDRYFERTVMRYRWTGWSYEFTTPAVHAPLEDWFRWILGAGFALCTFAEPRPSAEALREHPDLEDAARVPYFAMFGLARS</sequence>
<feature type="domain" description="Methyltransferase type 11" evidence="1">
    <location>
        <begin position="2"/>
        <end position="68"/>
    </location>
</feature>
<dbReference type="InParanoid" id="W0RJR4"/>
<dbReference type="eggNOG" id="COG2226">
    <property type="taxonomic scope" value="Bacteria"/>
</dbReference>
<dbReference type="Gene3D" id="3.40.50.150">
    <property type="entry name" value="Vaccinia Virus protein VP39"/>
    <property type="match status" value="1"/>
</dbReference>
<dbReference type="SUPFAM" id="SSF53335">
    <property type="entry name" value="S-adenosyl-L-methionine-dependent methyltransferases"/>
    <property type="match status" value="1"/>
</dbReference>
<keyword evidence="2" id="KW-0489">Methyltransferase</keyword>
<dbReference type="AlphaFoldDB" id="W0RJR4"/>
<organism evidence="2 3">
    <name type="scientific">Gemmatirosa kalamazoonensis</name>
    <dbReference type="NCBI Taxonomy" id="861299"/>
    <lineage>
        <taxon>Bacteria</taxon>
        <taxon>Pseudomonadati</taxon>
        <taxon>Gemmatimonadota</taxon>
        <taxon>Gemmatimonadia</taxon>
        <taxon>Gemmatimonadales</taxon>
        <taxon>Gemmatimonadaceae</taxon>
        <taxon>Gemmatirosa</taxon>
    </lineage>
</organism>
<dbReference type="RefSeq" id="WP_025412770.1">
    <property type="nucleotide sequence ID" value="NZ_CP007128.1"/>
</dbReference>
<dbReference type="CDD" id="cd02440">
    <property type="entry name" value="AdoMet_MTases"/>
    <property type="match status" value="1"/>
</dbReference>
<reference evidence="2 3" key="1">
    <citation type="journal article" date="2014" name="Genome Announc.">
        <title>Genome Sequence and Methylome of Soil Bacterium Gemmatirosa kalamazoonensis KBS708T, a Member of the Rarely Cultivated Gemmatimonadetes Phylum.</title>
        <authorList>
            <person name="Debruyn J.M."/>
            <person name="Radosevich M."/>
            <person name="Wommack K.E."/>
            <person name="Polson S.W."/>
            <person name="Hauser L.J."/>
            <person name="Fawaz M.N."/>
            <person name="Korlach J."/>
            <person name="Tsai Y.C."/>
        </authorList>
    </citation>
    <scope>NUCLEOTIDE SEQUENCE [LARGE SCALE GENOMIC DNA]</scope>
    <source>
        <strain evidence="2 3">KBS708</strain>
    </source>
</reference>
<accession>W0RJR4</accession>
<proteinExistence type="predicted"/>
<dbReference type="EMBL" id="CP007128">
    <property type="protein sequence ID" value="AHG91319.1"/>
    <property type="molecule type" value="Genomic_DNA"/>
</dbReference>
<dbReference type="Proteomes" id="UP000019151">
    <property type="component" value="Chromosome"/>
</dbReference>
<dbReference type="GO" id="GO:0008757">
    <property type="term" value="F:S-adenosylmethionine-dependent methyltransferase activity"/>
    <property type="evidence" value="ECO:0007669"/>
    <property type="project" value="InterPro"/>
</dbReference>
<dbReference type="HOGENOM" id="CLU_049749_5_1_0"/>
<dbReference type="STRING" id="861299.J421_3782"/>
<gene>
    <name evidence="2" type="ORF">J421_3782</name>
</gene>
<dbReference type="Pfam" id="PF08241">
    <property type="entry name" value="Methyltransf_11"/>
    <property type="match status" value="1"/>
</dbReference>
<dbReference type="GO" id="GO:0032259">
    <property type="term" value="P:methylation"/>
    <property type="evidence" value="ECO:0007669"/>
    <property type="project" value="UniProtKB-KW"/>
</dbReference>
<name>W0RJR4_9BACT</name>
<evidence type="ECO:0000313" key="2">
    <source>
        <dbReference type="EMBL" id="AHG91319.1"/>
    </source>
</evidence>
<dbReference type="KEGG" id="gba:J421_3782"/>
<evidence type="ECO:0000313" key="3">
    <source>
        <dbReference type="Proteomes" id="UP000019151"/>
    </source>
</evidence>
<dbReference type="InterPro" id="IPR013216">
    <property type="entry name" value="Methyltransf_11"/>
</dbReference>
<keyword evidence="2" id="KW-0808">Transferase</keyword>
<protein>
    <submittedName>
        <fullName evidence="2">Methyltransferase type 11</fullName>
    </submittedName>
</protein>